<keyword evidence="3" id="KW-1185">Reference proteome</keyword>
<evidence type="ECO:0000256" key="1">
    <source>
        <dbReference type="SAM" id="MobiDB-lite"/>
    </source>
</evidence>
<organism evidence="2 3">
    <name type="scientific">Rhodococcus phage ReqiPine5</name>
    <dbReference type="NCBI Taxonomy" id="691963"/>
    <lineage>
        <taxon>Viruses</taxon>
        <taxon>Duplodnaviria</taxon>
        <taxon>Heunggongvirae</taxon>
        <taxon>Uroviricota</taxon>
        <taxon>Caudoviricetes</taxon>
        <taxon>Caudoviricetes incertae sedis</taxon>
        <taxon>Reqipinevirus</taxon>
        <taxon>Reqipinevirus reqipine5</taxon>
    </lineage>
</organism>
<proteinExistence type="predicted"/>
<accession>D4P847</accession>
<dbReference type="EMBL" id="GU580943">
    <property type="protein sequence ID" value="ADD81177.1"/>
    <property type="molecule type" value="Genomic_DNA"/>
</dbReference>
<gene>
    <name evidence="2" type="ORF">ReqiPine5gene72</name>
</gene>
<evidence type="ECO:0000313" key="3">
    <source>
        <dbReference type="Proteomes" id="UP000001504"/>
    </source>
</evidence>
<feature type="compositionally biased region" description="Low complexity" evidence="1">
    <location>
        <begin position="10"/>
        <end position="24"/>
    </location>
</feature>
<evidence type="ECO:0000313" key="2">
    <source>
        <dbReference type="EMBL" id="ADD81177.1"/>
    </source>
</evidence>
<dbReference type="RefSeq" id="YP_009016253.1">
    <property type="nucleotide sequence ID" value="NC_023722.1"/>
</dbReference>
<sequence>MYAQTPGTITETPVPATPAEPSATDYKAAASALAEHGLGEGTIPAPATEEDGRPIVYQFDTTALDFVASDGRRFNTVQEAETYSADANA</sequence>
<reference evidence="2 3" key="1">
    <citation type="journal article" date="2011" name="Appl. Environ. Microbiol.">
        <title>Genomic and functional analyses of Rhodococcus equi phages ReqiPepy6, ReqiPoco6, ReqiPine5, and ReqiDocB7.</title>
        <authorList>
            <person name="Summer E.J."/>
            <person name="Liu M."/>
            <person name="Gill J.J."/>
            <person name="Grant M."/>
            <person name="Chan-Cortes T.N."/>
            <person name="Ferguson L."/>
            <person name="Janes C."/>
            <person name="Lange K."/>
            <person name="Bertoli M."/>
            <person name="Moore C."/>
            <person name="Orchard R.C."/>
            <person name="Cohen N."/>
            <person name="Young R."/>
        </authorList>
    </citation>
    <scope>NUCLEOTIDE SEQUENCE [LARGE SCALE GENOMIC DNA]</scope>
</reference>
<dbReference type="GeneID" id="18564183"/>
<feature type="region of interest" description="Disordered" evidence="1">
    <location>
        <begin position="1"/>
        <end position="27"/>
    </location>
</feature>
<dbReference type="Proteomes" id="UP000001504">
    <property type="component" value="Segment"/>
</dbReference>
<dbReference type="KEGG" id="vg:18564183"/>
<protein>
    <submittedName>
        <fullName evidence="2">Gp72</fullName>
    </submittedName>
</protein>
<name>D4P847_9CAUD</name>